<dbReference type="PANTHER" id="PTHR43280:SF2">
    <property type="entry name" value="HTH-TYPE TRANSCRIPTIONAL REGULATOR EXSA"/>
    <property type="match status" value="1"/>
</dbReference>
<dbReference type="RefSeq" id="WP_251463868.1">
    <property type="nucleotide sequence ID" value="NZ_CP119540.1"/>
</dbReference>
<dbReference type="InterPro" id="IPR020449">
    <property type="entry name" value="Tscrpt_reg_AraC-type_HTH"/>
</dbReference>
<dbReference type="PRINTS" id="PR00032">
    <property type="entry name" value="HTHARAC"/>
</dbReference>
<evidence type="ECO:0000256" key="2">
    <source>
        <dbReference type="ARBA" id="ARBA00023125"/>
    </source>
</evidence>
<dbReference type="SMART" id="SM00342">
    <property type="entry name" value="HTH_ARAC"/>
    <property type="match status" value="1"/>
</dbReference>
<dbReference type="PROSITE" id="PS01124">
    <property type="entry name" value="HTH_ARAC_FAMILY_2"/>
    <property type="match status" value="1"/>
</dbReference>
<evidence type="ECO:0000256" key="1">
    <source>
        <dbReference type="ARBA" id="ARBA00023015"/>
    </source>
</evidence>
<dbReference type="InterPro" id="IPR018060">
    <property type="entry name" value="HTH_AraC"/>
</dbReference>
<evidence type="ECO:0000259" key="4">
    <source>
        <dbReference type="PROSITE" id="PS01124"/>
    </source>
</evidence>
<comment type="caution">
    <text evidence="5">The sequence shown here is derived from an EMBL/GenBank/DDBJ whole genome shotgun (WGS) entry which is preliminary data.</text>
</comment>
<dbReference type="GO" id="GO:0003700">
    <property type="term" value="F:DNA-binding transcription factor activity"/>
    <property type="evidence" value="ECO:0007669"/>
    <property type="project" value="InterPro"/>
</dbReference>
<keyword evidence="3" id="KW-0804">Transcription</keyword>
<dbReference type="GO" id="GO:0043565">
    <property type="term" value="F:sequence-specific DNA binding"/>
    <property type="evidence" value="ECO:0007669"/>
    <property type="project" value="InterPro"/>
</dbReference>
<gene>
    <name evidence="5" type="ORF">JRA39_001303</name>
</gene>
<reference evidence="5" key="1">
    <citation type="submission" date="2024-02" db="EMBL/GenBank/DDBJ databases">
        <authorList>
            <consortium name="Clinical and Environmental Microbiology Branch: Whole genome sequencing antimicrobial resistance pathogens in the healthcare setting"/>
        </authorList>
    </citation>
    <scope>NUCLEOTIDE SEQUENCE</scope>
    <source>
        <strain evidence="5">2020GO-00142</strain>
    </source>
</reference>
<protein>
    <submittedName>
        <fullName evidence="5">Helix-turn-helix transcriptional regulator</fullName>
    </submittedName>
</protein>
<dbReference type="InterPro" id="IPR054015">
    <property type="entry name" value="ExsA-like_N"/>
</dbReference>
<keyword evidence="2" id="KW-0238">DNA-binding</keyword>
<dbReference type="Pfam" id="PF12833">
    <property type="entry name" value="HTH_18"/>
    <property type="match status" value="1"/>
</dbReference>
<name>A0AAI9MVP3_PROST</name>
<dbReference type="PANTHER" id="PTHR43280">
    <property type="entry name" value="ARAC-FAMILY TRANSCRIPTIONAL REGULATOR"/>
    <property type="match status" value="1"/>
</dbReference>
<dbReference type="EMBL" id="AAZDVE040000007">
    <property type="protein sequence ID" value="EMP9432285.1"/>
    <property type="molecule type" value="Genomic_DNA"/>
</dbReference>
<dbReference type="SUPFAM" id="SSF46689">
    <property type="entry name" value="Homeodomain-like"/>
    <property type="match status" value="1"/>
</dbReference>
<organism evidence="5">
    <name type="scientific">Providencia stuartii</name>
    <dbReference type="NCBI Taxonomy" id="588"/>
    <lineage>
        <taxon>Bacteria</taxon>
        <taxon>Pseudomonadati</taxon>
        <taxon>Pseudomonadota</taxon>
        <taxon>Gammaproteobacteria</taxon>
        <taxon>Enterobacterales</taxon>
        <taxon>Morganellaceae</taxon>
        <taxon>Providencia</taxon>
    </lineage>
</organism>
<dbReference type="InterPro" id="IPR018062">
    <property type="entry name" value="HTH_AraC-typ_CS"/>
</dbReference>
<dbReference type="PROSITE" id="PS00041">
    <property type="entry name" value="HTH_ARAC_FAMILY_1"/>
    <property type="match status" value="1"/>
</dbReference>
<sequence>MQNDNNVTDCRIKRTAINKNSSYSIIERPTKGLLIIEKGTLIWESPTTIEMLHPGDILYHQQGSYALKTLDYESECEFLSISLEDQFLREFMNHYGSQLSEIERSDNSSHDVIKFTTSAIIDDLKNSFKNLIKQQCPPLLESLRISEFLLLLSYSEQGSQLLSNLRQLTNRQAERLQNFMENNFLKEWKLAEFAKTFGMGLTTFKELFNTVYSTSPRSWISEKRIMYAHQLLINTQMSIVEISMEAGFSSQSYFTQSYRKRFGFTPSKSRS</sequence>
<proteinExistence type="predicted"/>
<feature type="domain" description="HTH araC/xylS-type" evidence="4">
    <location>
        <begin position="174"/>
        <end position="271"/>
    </location>
</feature>
<dbReference type="AlphaFoldDB" id="A0AAI9MVP3"/>
<evidence type="ECO:0000313" key="5">
    <source>
        <dbReference type="EMBL" id="EMP9432285.1"/>
    </source>
</evidence>
<evidence type="ECO:0000256" key="3">
    <source>
        <dbReference type="ARBA" id="ARBA00023163"/>
    </source>
</evidence>
<keyword evidence="1" id="KW-0805">Transcription regulation</keyword>
<dbReference type="InterPro" id="IPR009057">
    <property type="entry name" value="Homeodomain-like_sf"/>
</dbReference>
<accession>A0AAI9MVP3</accession>
<dbReference type="Pfam" id="PF22200">
    <property type="entry name" value="ExsA_N"/>
    <property type="match status" value="1"/>
</dbReference>
<dbReference type="Gene3D" id="1.10.10.60">
    <property type="entry name" value="Homeodomain-like"/>
    <property type="match status" value="1"/>
</dbReference>